<keyword evidence="6" id="KW-0808">Transferase</keyword>
<keyword evidence="7" id="KW-1185">Reference proteome</keyword>
<feature type="repeat" description="TPR" evidence="3">
    <location>
        <begin position="377"/>
        <end position="410"/>
    </location>
</feature>
<dbReference type="InterPro" id="IPR011990">
    <property type="entry name" value="TPR-like_helical_dom_sf"/>
</dbReference>
<dbReference type="PANTHER" id="PTHR44329">
    <property type="entry name" value="SERINE/THREONINE-PROTEIN KINASE TNNI3K-RELATED"/>
    <property type="match status" value="1"/>
</dbReference>
<dbReference type="Gene3D" id="3.30.200.20">
    <property type="entry name" value="Phosphorylase Kinase, domain 1"/>
    <property type="match status" value="1"/>
</dbReference>
<keyword evidence="2 4" id="KW-0067">ATP-binding</keyword>
<feature type="binding site" evidence="4">
    <location>
        <position position="50"/>
    </location>
    <ligand>
        <name>ATP</name>
        <dbReference type="ChEBI" id="CHEBI:30616"/>
    </ligand>
</feature>
<dbReference type="PROSITE" id="PS00107">
    <property type="entry name" value="PROTEIN_KINASE_ATP"/>
    <property type="match status" value="1"/>
</dbReference>
<feature type="domain" description="Protein kinase" evidence="5">
    <location>
        <begin position="16"/>
        <end position="277"/>
    </location>
</feature>
<dbReference type="SMART" id="SM00028">
    <property type="entry name" value="TPR"/>
    <property type="match status" value="4"/>
</dbReference>
<dbReference type="Pfam" id="PF00069">
    <property type="entry name" value="Pkinase"/>
    <property type="match status" value="1"/>
</dbReference>
<name>A0ABT7PNU8_9BACT</name>
<dbReference type="SUPFAM" id="SSF48452">
    <property type="entry name" value="TPR-like"/>
    <property type="match status" value="1"/>
</dbReference>
<protein>
    <submittedName>
        <fullName evidence="6">Serine/threonine-protein kinase</fullName>
        <ecNumber evidence="6">2.7.11.1</ecNumber>
    </submittedName>
</protein>
<dbReference type="SUPFAM" id="SSF56112">
    <property type="entry name" value="Protein kinase-like (PK-like)"/>
    <property type="match status" value="1"/>
</dbReference>
<evidence type="ECO:0000256" key="2">
    <source>
        <dbReference type="ARBA" id="ARBA00022840"/>
    </source>
</evidence>
<dbReference type="InterPro" id="IPR019734">
    <property type="entry name" value="TPR_rpt"/>
</dbReference>
<dbReference type="Gene3D" id="1.25.40.10">
    <property type="entry name" value="Tetratricopeptide repeat domain"/>
    <property type="match status" value="2"/>
</dbReference>
<keyword evidence="6" id="KW-0418">Kinase</keyword>
<proteinExistence type="predicted"/>
<dbReference type="InterPro" id="IPR008271">
    <property type="entry name" value="Ser/Thr_kinase_AS"/>
</dbReference>
<evidence type="ECO:0000259" key="5">
    <source>
        <dbReference type="PROSITE" id="PS50011"/>
    </source>
</evidence>
<dbReference type="PANTHER" id="PTHR44329:SF289">
    <property type="entry name" value="SERINE_THREONINE-PROTEIN KINASE VIK"/>
    <property type="match status" value="1"/>
</dbReference>
<organism evidence="6 7">
    <name type="scientific">Roseiconus lacunae</name>
    <dbReference type="NCBI Taxonomy" id="2605694"/>
    <lineage>
        <taxon>Bacteria</taxon>
        <taxon>Pseudomonadati</taxon>
        <taxon>Planctomycetota</taxon>
        <taxon>Planctomycetia</taxon>
        <taxon>Pirellulales</taxon>
        <taxon>Pirellulaceae</taxon>
        <taxon>Roseiconus</taxon>
    </lineage>
</organism>
<dbReference type="GO" id="GO:0004674">
    <property type="term" value="F:protein serine/threonine kinase activity"/>
    <property type="evidence" value="ECO:0007669"/>
    <property type="project" value="UniProtKB-EC"/>
</dbReference>
<dbReference type="Gene3D" id="1.10.510.10">
    <property type="entry name" value="Transferase(Phosphotransferase) domain 1"/>
    <property type="match status" value="1"/>
</dbReference>
<dbReference type="PROSITE" id="PS00108">
    <property type="entry name" value="PROTEIN_KINASE_ST"/>
    <property type="match status" value="1"/>
</dbReference>
<evidence type="ECO:0000256" key="4">
    <source>
        <dbReference type="PROSITE-ProRule" id="PRU10141"/>
    </source>
</evidence>
<dbReference type="EMBL" id="JASZZN010000019">
    <property type="protein sequence ID" value="MDM4018174.1"/>
    <property type="molecule type" value="Genomic_DNA"/>
</dbReference>
<dbReference type="InterPro" id="IPR017441">
    <property type="entry name" value="Protein_kinase_ATP_BS"/>
</dbReference>
<gene>
    <name evidence="6" type="ORF">QTN89_22180</name>
</gene>
<sequence>MKLADISRGVVLGERFRLVDFLGDGSNGYVWKADVIDHEAHDLPQVVAIKIFKNYHSGDKFLFREADTARNFDHERLAKVFDAKRIDGLPIMWMEFVPGESLHAILGDVKTPLPVSLETVLEWLKGIAEALAQMHLQEIGHGDLKLDNVIVDPDRGIRLIDFGQSRPLPERFVDTNGHGAFPFLAPEVMSKEDGGRGKRCVQSDIYAAGVIAYRILTGRFPRSTLSEFFNQVPFPPARELNSSVPTALDAIVNKCLKKKPEDRYQTGCELFAALESLSEKAAENKEVLQVPRPEHVEGPSVADQVLAFAEDLIRDGKFDDAMVRLEKAMQRMSTSPRILLIYGEASKRVGNYDTSLRAYSRALAWMEQHGWPDEQKCDAIEGIGEVSIRLKRYEQAVTHFERLTELLPGQTWYRYRYGVSLALEASNPMLRKSIEVLQSLYDEHPSALIAAKIGKAYEELRQIDLAGQYYNEALMLDQHEPTALFQLGRLRAIQGRMDKAEECLDRLRQIEGAEDEADTLVRLMTGD</sequence>
<evidence type="ECO:0000313" key="7">
    <source>
        <dbReference type="Proteomes" id="UP001239462"/>
    </source>
</evidence>
<keyword evidence="3" id="KW-0802">TPR repeat</keyword>
<dbReference type="RefSeq" id="WP_289165851.1">
    <property type="nucleotide sequence ID" value="NZ_JASZZN010000019.1"/>
</dbReference>
<dbReference type="PROSITE" id="PS50011">
    <property type="entry name" value="PROTEIN_KINASE_DOM"/>
    <property type="match status" value="1"/>
</dbReference>
<evidence type="ECO:0000256" key="3">
    <source>
        <dbReference type="PROSITE-ProRule" id="PRU00339"/>
    </source>
</evidence>
<dbReference type="SMART" id="SM00220">
    <property type="entry name" value="S_TKc"/>
    <property type="match status" value="1"/>
</dbReference>
<dbReference type="CDD" id="cd14014">
    <property type="entry name" value="STKc_PknB_like"/>
    <property type="match status" value="1"/>
</dbReference>
<dbReference type="Proteomes" id="UP001239462">
    <property type="component" value="Unassembled WGS sequence"/>
</dbReference>
<dbReference type="InterPro" id="IPR011009">
    <property type="entry name" value="Kinase-like_dom_sf"/>
</dbReference>
<reference evidence="6 7" key="1">
    <citation type="submission" date="2023-06" db="EMBL/GenBank/DDBJ databases">
        <title>Roseiconus lacunae JC819 isolated from Gulf of Mannar region, Tamil Nadu.</title>
        <authorList>
            <person name="Pk S."/>
            <person name="Ch S."/>
            <person name="Ch V.R."/>
        </authorList>
    </citation>
    <scope>NUCLEOTIDE SEQUENCE [LARGE SCALE GENOMIC DNA]</scope>
    <source>
        <strain evidence="6 7">JC819</strain>
    </source>
</reference>
<dbReference type="Pfam" id="PF13181">
    <property type="entry name" value="TPR_8"/>
    <property type="match status" value="1"/>
</dbReference>
<dbReference type="InterPro" id="IPR051681">
    <property type="entry name" value="Ser/Thr_Kinases-Pseudokinases"/>
</dbReference>
<dbReference type="EC" id="2.7.11.1" evidence="6"/>
<feature type="repeat" description="TPR" evidence="3">
    <location>
        <begin position="447"/>
        <end position="480"/>
    </location>
</feature>
<dbReference type="InterPro" id="IPR000719">
    <property type="entry name" value="Prot_kinase_dom"/>
</dbReference>
<comment type="caution">
    <text evidence="6">The sequence shown here is derived from an EMBL/GenBank/DDBJ whole genome shotgun (WGS) entry which is preliminary data.</text>
</comment>
<keyword evidence="1 4" id="KW-0547">Nucleotide-binding</keyword>
<evidence type="ECO:0000256" key="1">
    <source>
        <dbReference type="ARBA" id="ARBA00022741"/>
    </source>
</evidence>
<dbReference type="PROSITE" id="PS50005">
    <property type="entry name" value="TPR"/>
    <property type="match status" value="2"/>
</dbReference>
<evidence type="ECO:0000313" key="6">
    <source>
        <dbReference type="EMBL" id="MDM4018174.1"/>
    </source>
</evidence>
<accession>A0ABT7PNU8</accession>